<dbReference type="Pfam" id="PF15632">
    <property type="entry name" value="ATPgrasp_Ter"/>
    <property type="match status" value="1"/>
</dbReference>
<dbReference type="InterPro" id="IPR011761">
    <property type="entry name" value="ATP-grasp"/>
</dbReference>
<dbReference type="EMBL" id="JAAXKZ010000013">
    <property type="protein sequence ID" value="NMH91157.1"/>
    <property type="molecule type" value="Genomic_DNA"/>
</dbReference>
<dbReference type="Gene3D" id="3.30.1490.20">
    <property type="entry name" value="ATP-grasp fold, A domain"/>
    <property type="match status" value="1"/>
</dbReference>
<keyword evidence="1" id="KW-0547">Nucleotide-binding</keyword>
<protein>
    <recommendedName>
        <fullName evidence="2">ATP-grasp domain-containing protein</fullName>
    </recommendedName>
</protein>
<evidence type="ECO:0000313" key="4">
    <source>
        <dbReference type="Proteomes" id="UP000586918"/>
    </source>
</evidence>
<organism evidence="3 4">
    <name type="scientific">Pseudonocardia bannensis</name>
    <dbReference type="NCBI Taxonomy" id="630973"/>
    <lineage>
        <taxon>Bacteria</taxon>
        <taxon>Bacillati</taxon>
        <taxon>Actinomycetota</taxon>
        <taxon>Actinomycetes</taxon>
        <taxon>Pseudonocardiales</taxon>
        <taxon>Pseudonocardiaceae</taxon>
        <taxon>Pseudonocardia</taxon>
    </lineage>
</organism>
<evidence type="ECO:0000313" key="3">
    <source>
        <dbReference type="EMBL" id="NMH91157.1"/>
    </source>
</evidence>
<feature type="domain" description="ATP-grasp" evidence="2">
    <location>
        <begin position="121"/>
        <end position="315"/>
    </location>
</feature>
<keyword evidence="1" id="KW-0067">ATP-binding</keyword>
<evidence type="ECO:0000259" key="2">
    <source>
        <dbReference type="PROSITE" id="PS50975"/>
    </source>
</evidence>
<dbReference type="RefSeq" id="WP_169410924.1">
    <property type="nucleotide sequence ID" value="NZ_JAAXKZ010000013.1"/>
</dbReference>
<dbReference type="GO" id="GO:0046872">
    <property type="term" value="F:metal ion binding"/>
    <property type="evidence" value="ECO:0007669"/>
    <property type="project" value="InterPro"/>
</dbReference>
<reference evidence="3 4" key="1">
    <citation type="submission" date="2020-04" db="EMBL/GenBank/DDBJ databases">
        <authorList>
            <person name="Klaysubun C."/>
            <person name="Duangmal K."/>
            <person name="Lipun K."/>
        </authorList>
    </citation>
    <scope>NUCLEOTIDE SEQUENCE [LARGE SCALE GENOMIC DNA]</scope>
    <source>
        <strain evidence="3 4">DSM 45300</strain>
    </source>
</reference>
<gene>
    <name evidence="3" type="ORF">HF519_06025</name>
</gene>
<dbReference type="PROSITE" id="PS50975">
    <property type="entry name" value="ATP_GRASP"/>
    <property type="match status" value="1"/>
</dbReference>
<keyword evidence="4" id="KW-1185">Reference proteome</keyword>
<proteinExistence type="predicted"/>
<dbReference type="Gene3D" id="3.30.470.20">
    <property type="entry name" value="ATP-grasp fold, B domain"/>
    <property type="match status" value="1"/>
</dbReference>
<dbReference type="SUPFAM" id="SSF56059">
    <property type="entry name" value="Glutathione synthetase ATP-binding domain-like"/>
    <property type="match status" value="1"/>
</dbReference>
<dbReference type="AlphaFoldDB" id="A0A848DEX6"/>
<name>A0A848DEX6_9PSEU</name>
<dbReference type="Proteomes" id="UP000586918">
    <property type="component" value="Unassembled WGS sequence"/>
</dbReference>
<accession>A0A848DEX6</accession>
<dbReference type="InterPro" id="IPR013815">
    <property type="entry name" value="ATP_grasp_subdomain_1"/>
</dbReference>
<evidence type="ECO:0000256" key="1">
    <source>
        <dbReference type="PROSITE-ProRule" id="PRU00409"/>
    </source>
</evidence>
<comment type="caution">
    <text evidence="3">The sequence shown here is derived from an EMBL/GenBank/DDBJ whole genome shotgun (WGS) entry which is preliminary data.</text>
</comment>
<dbReference type="GO" id="GO:0005524">
    <property type="term" value="F:ATP binding"/>
    <property type="evidence" value="ECO:0007669"/>
    <property type="project" value="UniProtKB-UniRule"/>
</dbReference>
<sequence>MSLSARPPVIVVGGNANALSIARALGPAGIDVYGLGVSGAASRSRYLRPLPLPSGSGPEQALAAALLGPETEHLRGAVVLACSDVGITVLARNRDALLERFRLDESDVTAQLDMLDKLTTYEHAVAAGVPTPLFWRVDSPEDLQRHRDEYVYPLIVKPLLSHEYQARFPGRTKFRVVADFDELLTEYRALSDAGLAVLLTEQIPGGDELLCSYYTYIDASGTATFDFTKRVIRRHPPGMGLACYHITDWNPEVRDVALQLFKYVGLRGLANAEFKRDERDGKLKLIECNARFTGGNPLVAAAGLDLAAHVYHRILGEPHELPTSYARGKRMLTPVDDLQSFLALRATGELNAGQWLRSLAHRQIFPYLRWDDPMPAVARATDRVRKLLSRLR</sequence>